<dbReference type="InterPro" id="IPR035899">
    <property type="entry name" value="DBL_dom_sf"/>
</dbReference>
<feature type="compositionally biased region" description="Polar residues" evidence="3">
    <location>
        <begin position="202"/>
        <end position="228"/>
    </location>
</feature>
<keyword evidence="2" id="KW-0344">Guanine-nucleotide releasing factor</keyword>
<feature type="domain" description="CNH" evidence="5">
    <location>
        <begin position="831"/>
        <end position="1133"/>
    </location>
</feature>
<feature type="compositionally biased region" description="Polar residues" evidence="3">
    <location>
        <begin position="260"/>
        <end position="269"/>
    </location>
</feature>
<organism evidence="6 7">
    <name type="scientific">Dispira parvispora</name>
    <dbReference type="NCBI Taxonomy" id="1520584"/>
    <lineage>
        <taxon>Eukaryota</taxon>
        <taxon>Fungi</taxon>
        <taxon>Fungi incertae sedis</taxon>
        <taxon>Zoopagomycota</taxon>
        <taxon>Kickxellomycotina</taxon>
        <taxon>Dimargaritomycetes</taxon>
        <taxon>Dimargaritales</taxon>
        <taxon>Dimargaritaceae</taxon>
        <taxon>Dispira</taxon>
    </lineage>
</organism>
<sequence length="1180" mass="132120">MYDNSDSKTTGQGLRNLASSLRSGKWMRRPMTMHNSNYSVPDIKASLSSVLASTSKGTSSALAGRISTQKASPPHTPAKVLNTTEASPAPVENVRPVSPLRNQSHNVSPLSESFSYTRKSMNRGQLPRGSGASAMRWDHNYFRERAVDGQDEIWDKIHALLHVDPPVSSTLNNMHTTNSGTLESIPKDASPQVDYGIETNEESPNTSDPVQEFGNSPDNTSPIETPTSTTATPFHSLATTTTTASTNGPAEVPLEGNTVPPVSTTSGTLSHVLIPDSSLEVSLPPAIDQDSPQPSPPQKGSVTPTTPLQSSSASQKAALAELIAFQRSMRQEVGSIGDRTSTYSGETFTSPRMAELSLYSGTSDKTDIDTSWDAHKLPPFGSELQSDAKADLGKIKTWSESIPAEVRTTVDKGTERWQNEMFHIIAVDKNVCDKLRQLDELVVEPLKLRWSKMCEFYGATSGRLRDTGDHHFFLLPDQDMFMSTLFRNYKVLYQKFRNLVDQLGERQDHELFMSGICDLYLEWFEDPEPFVEFLSSAKTAEALFSLEKSRNPAFSAFVDEVRSLSKGREDVNGLMMAVVQRLQNIHLAFESLTASLPNNAKDQPLIQQLIKKFRAAAFTGNERMESDVIRSEFVDLYYRLYMTKRQRAYLDLEAPQRQLIKREKMGRKSGKTYWVYLLDHVLLICQRTKLERTGQGSIYIIHDRPILLPMLFCTVEEATSQPGVESSAVLPRMSGTTTVSPPVSPLIRARASIVYDENQRDYFDAHRTKYVYPISFQRIGHHKKSMQLFVDSAASQKCWEHYVRHQQLRVISGQSLQLKLAPFCDRFFSTENPVYCATPFTHKDGSQTILLGTADGLYAGSMQTTAGFMKLGNLKHITHMHIIPSYNQMLLVANRRLHVILAEEFENWRLRPKLSIESTSLQVTALYARNSGGGLTTPMIALVRFANRSSEFRVVQPICVDSYKKKIPGLLWANRRQRGKPLVGLVELKHGSLPTEVNQVMFVANKLGLVCTDRCEVVHTHNLRRLFMAPTSDISGFDDVNDRGKAIDMFTVRGELLLCFEKVAFFVTATGQRSRPGTVIYWEGTPKRILLRYPYLYAFCDKFIEIRRVETGELELFRTAVDVRFLGLAQDNSKHLGVNCNNSNDASECVLGVRNSPNYSLYQDIFKFPLANSISQGLPG</sequence>
<evidence type="ECO:0000256" key="1">
    <source>
        <dbReference type="ARBA" id="ARBA00022553"/>
    </source>
</evidence>
<feature type="region of interest" description="Disordered" evidence="3">
    <location>
        <begin position="61"/>
        <end position="114"/>
    </location>
</feature>
<feature type="region of interest" description="Disordered" evidence="3">
    <location>
        <begin position="178"/>
        <end position="269"/>
    </location>
</feature>
<dbReference type="InterPro" id="IPR052233">
    <property type="entry name" value="Rho-type_GEFs"/>
</dbReference>
<dbReference type="PANTHER" id="PTHR46572">
    <property type="entry name" value="RHO1 GDP-GTP EXCHANGE PROTEIN 1-RELATED"/>
    <property type="match status" value="1"/>
</dbReference>
<dbReference type="InterPro" id="IPR011993">
    <property type="entry name" value="PH-like_dom_sf"/>
</dbReference>
<dbReference type="OrthoDB" id="2272012at2759"/>
<dbReference type="InterPro" id="IPR000219">
    <property type="entry name" value="DH_dom"/>
</dbReference>
<dbReference type="InterPro" id="IPR041675">
    <property type="entry name" value="PH_5"/>
</dbReference>
<dbReference type="AlphaFoldDB" id="A0A9W8E9U3"/>
<feature type="compositionally biased region" description="Low complexity" evidence="3">
    <location>
        <begin position="229"/>
        <end position="246"/>
    </location>
</feature>
<evidence type="ECO:0000313" key="6">
    <source>
        <dbReference type="EMBL" id="KAJ1969968.1"/>
    </source>
</evidence>
<dbReference type="Pfam" id="PF15405">
    <property type="entry name" value="PH_5"/>
    <property type="match status" value="1"/>
</dbReference>
<evidence type="ECO:0000259" key="5">
    <source>
        <dbReference type="PROSITE" id="PS50219"/>
    </source>
</evidence>
<dbReference type="SUPFAM" id="SSF48065">
    <property type="entry name" value="DBL homology domain (DH-domain)"/>
    <property type="match status" value="1"/>
</dbReference>
<evidence type="ECO:0000256" key="2">
    <source>
        <dbReference type="ARBA" id="ARBA00022658"/>
    </source>
</evidence>
<dbReference type="PANTHER" id="PTHR46572:SF1">
    <property type="entry name" value="RHO1 GUANINE NUCLEOTIDE EXCHANGE FACTOR TUS1"/>
    <property type="match status" value="1"/>
</dbReference>
<feature type="compositionally biased region" description="Polar residues" evidence="3">
    <location>
        <begin position="61"/>
        <end position="71"/>
    </location>
</feature>
<dbReference type="PROSITE" id="PS50219">
    <property type="entry name" value="CNH"/>
    <property type="match status" value="1"/>
</dbReference>
<comment type="caution">
    <text evidence="6">The sequence shown here is derived from an EMBL/GenBank/DDBJ whole genome shotgun (WGS) entry which is preliminary data.</text>
</comment>
<protein>
    <submittedName>
        <fullName evidence="6">RHO1 GDP-GTP exchange protein 2</fullName>
    </submittedName>
</protein>
<dbReference type="Pfam" id="PF00780">
    <property type="entry name" value="CNH"/>
    <property type="match status" value="1"/>
</dbReference>
<evidence type="ECO:0000259" key="4">
    <source>
        <dbReference type="PROSITE" id="PS50010"/>
    </source>
</evidence>
<dbReference type="Proteomes" id="UP001150925">
    <property type="component" value="Unassembled WGS sequence"/>
</dbReference>
<dbReference type="SMART" id="SM00036">
    <property type="entry name" value="CNH"/>
    <property type="match status" value="1"/>
</dbReference>
<dbReference type="GO" id="GO:0005085">
    <property type="term" value="F:guanyl-nucleotide exchange factor activity"/>
    <property type="evidence" value="ECO:0007669"/>
    <property type="project" value="UniProtKB-KW"/>
</dbReference>
<dbReference type="Pfam" id="PF00621">
    <property type="entry name" value="RhoGEF"/>
    <property type="match status" value="1"/>
</dbReference>
<dbReference type="Gene3D" id="1.20.900.10">
    <property type="entry name" value="Dbl homology (DH) domain"/>
    <property type="match status" value="1"/>
</dbReference>
<keyword evidence="7" id="KW-1185">Reference proteome</keyword>
<keyword evidence="1" id="KW-0597">Phosphoprotein</keyword>
<name>A0A9W8E9U3_9FUNG</name>
<evidence type="ECO:0000256" key="3">
    <source>
        <dbReference type="SAM" id="MobiDB-lite"/>
    </source>
</evidence>
<evidence type="ECO:0000313" key="7">
    <source>
        <dbReference type="Proteomes" id="UP001150925"/>
    </source>
</evidence>
<feature type="compositionally biased region" description="Polar residues" evidence="3">
    <location>
        <begin position="100"/>
        <end position="114"/>
    </location>
</feature>
<feature type="region of interest" description="Disordered" evidence="3">
    <location>
        <begin position="282"/>
        <end position="315"/>
    </location>
</feature>
<accession>A0A9W8E9U3</accession>
<dbReference type="InterPro" id="IPR001180">
    <property type="entry name" value="CNH_dom"/>
</dbReference>
<gene>
    <name evidence="6" type="primary">ROM2_1</name>
    <name evidence="6" type="ORF">IWQ62_000279</name>
</gene>
<feature type="domain" description="DH" evidence="4">
    <location>
        <begin position="416"/>
        <end position="623"/>
    </location>
</feature>
<dbReference type="EMBL" id="JANBPY010000011">
    <property type="protein sequence ID" value="KAJ1969968.1"/>
    <property type="molecule type" value="Genomic_DNA"/>
</dbReference>
<reference evidence="6" key="1">
    <citation type="submission" date="2022-07" db="EMBL/GenBank/DDBJ databases">
        <title>Phylogenomic reconstructions and comparative analyses of Kickxellomycotina fungi.</title>
        <authorList>
            <person name="Reynolds N.K."/>
            <person name="Stajich J.E."/>
            <person name="Barry K."/>
            <person name="Grigoriev I.V."/>
            <person name="Crous P."/>
            <person name="Smith M.E."/>
        </authorList>
    </citation>
    <scope>NUCLEOTIDE SEQUENCE</scope>
    <source>
        <strain evidence="6">RSA 1196</strain>
    </source>
</reference>
<dbReference type="PROSITE" id="PS50010">
    <property type="entry name" value="DH_2"/>
    <property type="match status" value="1"/>
</dbReference>
<proteinExistence type="predicted"/>
<dbReference type="Gene3D" id="2.30.29.30">
    <property type="entry name" value="Pleckstrin-homology domain (PH domain)/Phosphotyrosine-binding domain (PTB)"/>
    <property type="match status" value="1"/>
</dbReference>